<sequence length="72" mass="7877">MYEVVSMLEGRTPVDELVMDASNHCDPLRFNALRDKFDQISQRSSSQPPSFSTHLSSTSSAQSSSTSASHAQ</sequence>
<dbReference type="AlphaFoldDB" id="A0AA88D6G8"/>
<reference evidence="2" key="1">
    <citation type="submission" date="2023-07" db="EMBL/GenBank/DDBJ databases">
        <title>draft genome sequence of fig (Ficus carica).</title>
        <authorList>
            <person name="Takahashi T."/>
            <person name="Nishimura K."/>
        </authorList>
    </citation>
    <scope>NUCLEOTIDE SEQUENCE</scope>
</reference>
<evidence type="ECO:0000313" key="3">
    <source>
        <dbReference type="Proteomes" id="UP001187192"/>
    </source>
</evidence>
<evidence type="ECO:0000313" key="2">
    <source>
        <dbReference type="EMBL" id="GMN43452.1"/>
    </source>
</evidence>
<organism evidence="2 3">
    <name type="scientific">Ficus carica</name>
    <name type="common">Common fig</name>
    <dbReference type="NCBI Taxonomy" id="3494"/>
    <lineage>
        <taxon>Eukaryota</taxon>
        <taxon>Viridiplantae</taxon>
        <taxon>Streptophyta</taxon>
        <taxon>Embryophyta</taxon>
        <taxon>Tracheophyta</taxon>
        <taxon>Spermatophyta</taxon>
        <taxon>Magnoliopsida</taxon>
        <taxon>eudicotyledons</taxon>
        <taxon>Gunneridae</taxon>
        <taxon>Pentapetalae</taxon>
        <taxon>rosids</taxon>
        <taxon>fabids</taxon>
        <taxon>Rosales</taxon>
        <taxon>Moraceae</taxon>
        <taxon>Ficeae</taxon>
        <taxon>Ficus</taxon>
    </lineage>
</organism>
<dbReference type="Proteomes" id="UP001187192">
    <property type="component" value="Unassembled WGS sequence"/>
</dbReference>
<dbReference type="Gramene" id="FCD_00034160-RA">
    <property type="protein sequence ID" value="FCD_00034160-RA:cds"/>
    <property type="gene ID" value="FCD_00034160"/>
</dbReference>
<keyword evidence="3" id="KW-1185">Reference proteome</keyword>
<proteinExistence type="predicted"/>
<accession>A0AA88D6G8</accession>
<protein>
    <submittedName>
        <fullName evidence="2">Uncharacterized protein</fullName>
    </submittedName>
</protein>
<gene>
    <name evidence="2" type="ORF">TIFTF001_012655</name>
</gene>
<comment type="caution">
    <text evidence="2">The sequence shown here is derived from an EMBL/GenBank/DDBJ whole genome shotgun (WGS) entry which is preliminary data.</text>
</comment>
<feature type="region of interest" description="Disordered" evidence="1">
    <location>
        <begin position="39"/>
        <end position="72"/>
    </location>
</feature>
<name>A0AA88D6G8_FICCA</name>
<dbReference type="EMBL" id="BTGU01000016">
    <property type="protein sequence ID" value="GMN43452.1"/>
    <property type="molecule type" value="Genomic_DNA"/>
</dbReference>
<evidence type="ECO:0000256" key="1">
    <source>
        <dbReference type="SAM" id="MobiDB-lite"/>
    </source>
</evidence>
<feature type="compositionally biased region" description="Low complexity" evidence="1">
    <location>
        <begin position="41"/>
        <end position="72"/>
    </location>
</feature>